<dbReference type="Proteomes" id="UP000231070">
    <property type="component" value="Unassembled WGS sequence"/>
</dbReference>
<evidence type="ECO:0000313" key="1">
    <source>
        <dbReference type="EMBL" id="PIO96378.1"/>
    </source>
</evidence>
<evidence type="ECO:0000313" key="2">
    <source>
        <dbReference type="Proteomes" id="UP000231070"/>
    </source>
</evidence>
<dbReference type="Gene3D" id="3.40.50.1000">
    <property type="entry name" value="HAD superfamily/HAD-like"/>
    <property type="match status" value="1"/>
</dbReference>
<evidence type="ECO:0008006" key="3">
    <source>
        <dbReference type="Google" id="ProtNLM"/>
    </source>
</evidence>
<protein>
    <recommendedName>
        <fullName evidence="3">HAD family hydrolase</fullName>
    </recommendedName>
</protein>
<organism evidence="1 2">
    <name type="scientific">Pleomorphomonas carboxyditropha</name>
    <dbReference type="NCBI Taxonomy" id="2023338"/>
    <lineage>
        <taxon>Bacteria</taxon>
        <taxon>Pseudomonadati</taxon>
        <taxon>Pseudomonadota</taxon>
        <taxon>Alphaproteobacteria</taxon>
        <taxon>Hyphomicrobiales</taxon>
        <taxon>Pleomorphomonadaceae</taxon>
        <taxon>Pleomorphomonas</taxon>
    </lineage>
</organism>
<gene>
    <name evidence="1" type="ORF">CJ014_25670</name>
</gene>
<dbReference type="SUPFAM" id="SSF56784">
    <property type="entry name" value="HAD-like"/>
    <property type="match status" value="1"/>
</dbReference>
<name>A0A2G9WNT8_9HYPH</name>
<keyword evidence="2" id="KW-1185">Reference proteome</keyword>
<dbReference type="InterPro" id="IPR036412">
    <property type="entry name" value="HAD-like_sf"/>
</dbReference>
<dbReference type="AlphaFoldDB" id="A0A2G9WNT8"/>
<comment type="caution">
    <text evidence="1">The sequence shown here is derived from an EMBL/GenBank/DDBJ whole genome shotgun (WGS) entry which is preliminary data.</text>
</comment>
<proteinExistence type="predicted"/>
<sequence length="344" mass="37418">MSCVTAALLDPKRDPAPGQTASFLSGVSFAQAFLPPSATKEITGDKVVPLPSTVDELGFSVVHDMRPFPDDFYSCDSRQAWLDANHETFEAVMRNAMIGKECLSLDVFDTLLLRGPEAEAARFLEVSDFILGRVGPLPANTTAEGLCLLRADAMRLSYRARPGKDGCKEGTIVDVMTLLSHRLVGDDRLVQPLLDAEIAYEAGKLVANRPLLRVAEWFRSAGGKVVLVSDMYLPGSMIAAIARLISPAIPEATDRLFSSADELYSKRSGRIFDLVGEAMGVAPSGFLHVGDSFMGDVEMPRNSRWDALHFPVSSGEARARSQSLAALVQHFRDRGVDVTDWAKE</sequence>
<dbReference type="Gene3D" id="1.10.150.400">
    <property type="match status" value="1"/>
</dbReference>
<reference evidence="1 2" key="1">
    <citation type="submission" date="2017-08" db="EMBL/GenBank/DDBJ databases">
        <title>Pleomorphomonas carboxidotrophicus sp. nov., a new mesophilic hydrogenogenic carboxidotroph.</title>
        <authorList>
            <person name="Esquivel-Elizondo S."/>
            <person name="Krajmalnik-Brown R."/>
            <person name="Maldonado J."/>
        </authorList>
    </citation>
    <scope>NUCLEOTIDE SEQUENCE [LARGE SCALE GENOMIC DNA]</scope>
    <source>
        <strain evidence="1 2">SVCO-16</strain>
    </source>
</reference>
<dbReference type="EMBL" id="NQVN01000036">
    <property type="protein sequence ID" value="PIO96378.1"/>
    <property type="molecule type" value="Genomic_DNA"/>
</dbReference>
<dbReference type="InterPro" id="IPR023214">
    <property type="entry name" value="HAD_sf"/>
</dbReference>
<accession>A0A2G9WNT8</accession>